<evidence type="ECO:0000313" key="4">
    <source>
        <dbReference type="EMBL" id="APA08596.1"/>
    </source>
</evidence>
<keyword evidence="1" id="KW-0813">Transport</keyword>
<dbReference type="OrthoDB" id="5429810at2759"/>
<reference evidence="5" key="1">
    <citation type="journal article" date="2017" name="Genome Biol. Evol.">
        <title>The complete genome sequence of the phytopathogenic fungus Sclerotinia sclerotiorum reveals insights into the genome architecture of broad host range pathogens.</title>
        <authorList>
            <person name="Derbyshire M."/>
            <person name="Denton-Giles M."/>
            <person name="Hegedus D."/>
            <person name="Seifbarghy S."/>
            <person name="Rollins J."/>
            <person name="van Kan J."/>
            <person name="Seidl M.F."/>
            <person name="Faino L."/>
            <person name="Mbengue M."/>
            <person name="Navaud O."/>
            <person name="Raffaele S."/>
            <person name="Hammond-Kosack K."/>
            <person name="Heard S."/>
            <person name="Oliver R."/>
        </authorList>
    </citation>
    <scope>NUCLEOTIDE SEQUENCE [LARGE SCALE GENOMIC DNA]</scope>
    <source>
        <strain evidence="5">ATCC 18683 / 1980 / Ss-1</strain>
    </source>
</reference>
<dbReference type="InterPro" id="IPR043926">
    <property type="entry name" value="ABCG_dom"/>
</dbReference>
<name>A0A1D9Q109_SCLS1</name>
<sequence length="181" mass="20375">MAVFGLSHTYNTKVGNDFLDLPIAAWDNSTRGLDAATALEFTKSLRMTANLCGSAHWVVIYQASQQIYDEFDKAVVLYEGRQVYFGPCDQARQYFVDMGLECPNRQTTENFDFVEDVIKMLNMEDFSEAVVGVLGEGLNVEQRKLLTIGVELAAKPALLLFLDEPTSGRQMNWRTSNELSR</sequence>
<dbReference type="Gene3D" id="3.40.50.300">
    <property type="entry name" value="P-loop containing nucleotide triphosphate hydrolases"/>
    <property type="match status" value="1"/>
</dbReference>
<dbReference type="Pfam" id="PF19055">
    <property type="entry name" value="ABC2_membrane_7"/>
    <property type="match status" value="1"/>
</dbReference>
<dbReference type="PANTHER" id="PTHR19241">
    <property type="entry name" value="ATP-BINDING CASSETTE TRANSPORTER"/>
    <property type="match status" value="1"/>
</dbReference>
<evidence type="ECO:0000259" key="3">
    <source>
        <dbReference type="Pfam" id="PF19055"/>
    </source>
</evidence>
<evidence type="ECO:0000256" key="1">
    <source>
        <dbReference type="ARBA" id="ARBA00022448"/>
    </source>
</evidence>
<feature type="domain" description="ABC transporter family G" evidence="3">
    <location>
        <begin position="62"/>
        <end position="125"/>
    </location>
</feature>
<dbReference type="InterPro" id="IPR027417">
    <property type="entry name" value="P-loop_NTPase"/>
</dbReference>
<accession>A0A1D9Q109</accession>
<protein>
    <recommendedName>
        <fullName evidence="3">ABC transporter family G domain-containing protein</fullName>
    </recommendedName>
</protein>
<gene>
    <name evidence="4" type="ORF">sscle_04g033660</name>
</gene>
<dbReference type="VEuPathDB" id="FungiDB:sscle_04g033660"/>
<keyword evidence="2" id="KW-0472">Membrane</keyword>
<evidence type="ECO:0000313" key="5">
    <source>
        <dbReference type="Proteomes" id="UP000177798"/>
    </source>
</evidence>
<organism evidence="4 5">
    <name type="scientific">Sclerotinia sclerotiorum (strain ATCC 18683 / 1980 / Ss-1)</name>
    <name type="common">White mold</name>
    <name type="synonym">Whetzelinia sclerotiorum</name>
    <dbReference type="NCBI Taxonomy" id="665079"/>
    <lineage>
        <taxon>Eukaryota</taxon>
        <taxon>Fungi</taxon>
        <taxon>Dikarya</taxon>
        <taxon>Ascomycota</taxon>
        <taxon>Pezizomycotina</taxon>
        <taxon>Leotiomycetes</taxon>
        <taxon>Helotiales</taxon>
        <taxon>Sclerotiniaceae</taxon>
        <taxon>Sclerotinia</taxon>
    </lineage>
</organism>
<dbReference type="GO" id="GO:0140359">
    <property type="term" value="F:ABC-type transporter activity"/>
    <property type="evidence" value="ECO:0007669"/>
    <property type="project" value="InterPro"/>
</dbReference>
<dbReference type="SUPFAM" id="SSF52540">
    <property type="entry name" value="P-loop containing nucleoside triphosphate hydrolases"/>
    <property type="match status" value="1"/>
</dbReference>
<evidence type="ECO:0000256" key="2">
    <source>
        <dbReference type="ARBA" id="ARBA00023136"/>
    </source>
</evidence>
<dbReference type="EMBL" id="CP017817">
    <property type="protein sequence ID" value="APA08596.1"/>
    <property type="molecule type" value="Genomic_DNA"/>
</dbReference>
<dbReference type="Proteomes" id="UP000177798">
    <property type="component" value="Chromosome 4"/>
</dbReference>
<dbReference type="AlphaFoldDB" id="A0A1D9Q109"/>
<proteinExistence type="predicted"/>